<feature type="compositionally biased region" description="Low complexity" evidence="1">
    <location>
        <begin position="9"/>
        <end position="24"/>
    </location>
</feature>
<dbReference type="EMBL" id="FBWG01000028">
    <property type="protein sequence ID" value="CUX40365.1"/>
    <property type="molecule type" value="Genomic_DNA"/>
</dbReference>
<feature type="region of interest" description="Disordered" evidence="1">
    <location>
        <begin position="1"/>
        <end position="24"/>
    </location>
</feature>
<evidence type="ECO:0000313" key="2">
    <source>
        <dbReference type="EMBL" id="CUX40365.1"/>
    </source>
</evidence>
<gene>
    <name evidence="2" type="ORF">AGR7C_Lc100019</name>
</gene>
<reference evidence="2 3" key="1">
    <citation type="submission" date="2016-01" db="EMBL/GenBank/DDBJ databases">
        <authorList>
            <person name="Oliw E.H."/>
        </authorList>
    </citation>
    <scope>NUCLEOTIDE SEQUENCE [LARGE SCALE GENOMIC DNA]</scope>
    <source>
        <strain evidence="2 3">Zutra 3-1</strain>
    </source>
</reference>
<accession>A0A1S7QQ75</accession>
<protein>
    <submittedName>
        <fullName evidence="2">Tail protein, putative</fullName>
    </submittedName>
</protein>
<evidence type="ECO:0000256" key="1">
    <source>
        <dbReference type="SAM" id="MobiDB-lite"/>
    </source>
</evidence>
<dbReference type="AlphaFoldDB" id="A0A1S7QQ75"/>
<proteinExistence type="predicted"/>
<dbReference type="RefSeq" id="WP_080819369.1">
    <property type="nucleotide sequence ID" value="NZ_LT009749.1"/>
</dbReference>
<organism evidence="2 3">
    <name type="scientific">Agrobacterium deltaense Zutra 3/1</name>
    <dbReference type="NCBI Taxonomy" id="1183427"/>
    <lineage>
        <taxon>Bacteria</taxon>
        <taxon>Pseudomonadati</taxon>
        <taxon>Pseudomonadota</taxon>
        <taxon>Alphaproteobacteria</taxon>
        <taxon>Hyphomicrobiales</taxon>
        <taxon>Rhizobiaceae</taxon>
        <taxon>Rhizobium/Agrobacterium group</taxon>
        <taxon>Agrobacterium</taxon>
    </lineage>
</organism>
<name>A0A1S7QQ75_9HYPH</name>
<evidence type="ECO:0000313" key="3">
    <source>
        <dbReference type="Proteomes" id="UP000191987"/>
    </source>
</evidence>
<sequence length="234" mass="25010">MARDPGLNTVTTTASAGAPTGGVPAAWDNLSSPSNDDLIGGAVSLWPPGAAFGTPDGQAMSLSSLLANFTRVLISPWEWLYARAYKLTTESTVFGVDEMLGDWEVEYGLPDACGAEDESIAGRLRALEAKLMAVAIITPSDFIRLAASFGFTITIEEPAIFECGFSECGGEHTVGNVRQEVYWLVTVTGLAVDYFRCGESECGYDPLFSFGEAERVLCLLRQHSPAWAIPVLAN</sequence>
<dbReference type="Proteomes" id="UP000191987">
    <property type="component" value="Unassembled WGS sequence"/>
</dbReference>